<feature type="transmembrane region" description="Helical" evidence="7">
    <location>
        <begin position="243"/>
        <end position="264"/>
    </location>
</feature>
<evidence type="ECO:0000256" key="4">
    <source>
        <dbReference type="ARBA" id="ARBA00022692"/>
    </source>
</evidence>
<dbReference type="InterPro" id="IPR000515">
    <property type="entry name" value="MetI-like"/>
</dbReference>
<sequence length="279" mass="30578">MPRPVRRSLKVTANLAGVVAFLLCAFPVYWMVNSSFLPRNEIRNPDPTWLSLGGTLDNYRTVFEGDQFLDALKISLLVTVLTIVVALAFAFVAAVAVSRFRFRGMKSFVVALLVIQMIPVEGLFISQYKMLEGLNLLNTVVGLTIVYVAAVLPFTIWTLRGFVAGVPFELEEAAMIDGCSRVQAFFRVTFPLLAPGLVATGVFGFIQAWNEFTLALVVMTREDRRTLPLWLSTFTDVNRGTDWGGIMAGSTLIAIPVVVFFLVVQGRMVAGLTSGAVKG</sequence>
<feature type="transmembrane region" description="Helical" evidence="7">
    <location>
        <begin position="12"/>
        <end position="32"/>
    </location>
</feature>
<evidence type="ECO:0000313" key="10">
    <source>
        <dbReference type="Proteomes" id="UP001499979"/>
    </source>
</evidence>
<dbReference type="Pfam" id="PF00528">
    <property type="entry name" value="BPD_transp_1"/>
    <property type="match status" value="1"/>
</dbReference>
<accession>A0ABP4EUQ9</accession>
<evidence type="ECO:0000313" key="9">
    <source>
        <dbReference type="EMBL" id="GAA1126636.1"/>
    </source>
</evidence>
<dbReference type="Gene3D" id="1.10.3720.10">
    <property type="entry name" value="MetI-like"/>
    <property type="match status" value="1"/>
</dbReference>
<dbReference type="SUPFAM" id="SSF161098">
    <property type="entry name" value="MetI-like"/>
    <property type="match status" value="1"/>
</dbReference>
<feature type="transmembrane region" description="Helical" evidence="7">
    <location>
        <begin position="74"/>
        <end position="96"/>
    </location>
</feature>
<comment type="caution">
    <text evidence="9">The sequence shown here is derived from an EMBL/GenBank/DDBJ whole genome shotgun (WGS) entry which is preliminary data.</text>
</comment>
<proteinExistence type="inferred from homology"/>
<reference evidence="10" key="1">
    <citation type="journal article" date="2019" name="Int. J. Syst. Evol. Microbiol.">
        <title>The Global Catalogue of Microorganisms (GCM) 10K type strain sequencing project: providing services to taxonomists for standard genome sequencing and annotation.</title>
        <authorList>
            <consortium name="The Broad Institute Genomics Platform"/>
            <consortium name="The Broad Institute Genome Sequencing Center for Infectious Disease"/>
            <person name="Wu L."/>
            <person name="Ma J."/>
        </authorList>
    </citation>
    <scope>NUCLEOTIDE SEQUENCE [LARGE SCALE GENOMIC DNA]</scope>
    <source>
        <strain evidence="10">JCM 11813</strain>
    </source>
</reference>
<feature type="domain" description="ABC transmembrane type-1" evidence="8">
    <location>
        <begin position="72"/>
        <end position="264"/>
    </location>
</feature>
<dbReference type="RefSeq" id="WP_343904974.1">
    <property type="nucleotide sequence ID" value="NZ_BAAAJE010000001.1"/>
</dbReference>
<feature type="transmembrane region" description="Helical" evidence="7">
    <location>
        <begin position="140"/>
        <end position="163"/>
    </location>
</feature>
<name>A0ABP4EUQ9_9ACTN</name>
<dbReference type="CDD" id="cd06261">
    <property type="entry name" value="TM_PBP2"/>
    <property type="match status" value="1"/>
</dbReference>
<evidence type="ECO:0000256" key="2">
    <source>
        <dbReference type="ARBA" id="ARBA00022448"/>
    </source>
</evidence>
<evidence type="ECO:0000256" key="7">
    <source>
        <dbReference type="RuleBase" id="RU363032"/>
    </source>
</evidence>
<keyword evidence="4 7" id="KW-0812">Transmembrane</keyword>
<keyword evidence="3" id="KW-1003">Cell membrane</keyword>
<evidence type="ECO:0000256" key="1">
    <source>
        <dbReference type="ARBA" id="ARBA00004651"/>
    </source>
</evidence>
<evidence type="ECO:0000259" key="8">
    <source>
        <dbReference type="PROSITE" id="PS50928"/>
    </source>
</evidence>
<evidence type="ECO:0000256" key="3">
    <source>
        <dbReference type="ARBA" id="ARBA00022475"/>
    </source>
</evidence>
<feature type="transmembrane region" description="Helical" evidence="7">
    <location>
        <begin position="108"/>
        <end position="128"/>
    </location>
</feature>
<dbReference type="PANTHER" id="PTHR32243:SF18">
    <property type="entry name" value="INNER MEMBRANE ABC TRANSPORTER PERMEASE PROTEIN YCJP"/>
    <property type="match status" value="1"/>
</dbReference>
<organism evidence="9 10">
    <name type="scientific">Nocardioides aquiterrae</name>
    <dbReference type="NCBI Taxonomy" id="203799"/>
    <lineage>
        <taxon>Bacteria</taxon>
        <taxon>Bacillati</taxon>
        <taxon>Actinomycetota</taxon>
        <taxon>Actinomycetes</taxon>
        <taxon>Propionibacteriales</taxon>
        <taxon>Nocardioidaceae</taxon>
        <taxon>Nocardioides</taxon>
    </lineage>
</organism>
<keyword evidence="5 7" id="KW-1133">Transmembrane helix</keyword>
<feature type="transmembrane region" description="Helical" evidence="7">
    <location>
        <begin position="184"/>
        <end position="209"/>
    </location>
</feature>
<dbReference type="Proteomes" id="UP001499979">
    <property type="component" value="Unassembled WGS sequence"/>
</dbReference>
<dbReference type="PANTHER" id="PTHR32243">
    <property type="entry name" value="MALTOSE TRANSPORT SYSTEM PERMEASE-RELATED"/>
    <property type="match status" value="1"/>
</dbReference>
<keyword evidence="10" id="KW-1185">Reference proteome</keyword>
<dbReference type="EMBL" id="BAAAJE010000001">
    <property type="protein sequence ID" value="GAA1126636.1"/>
    <property type="molecule type" value="Genomic_DNA"/>
</dbReference>
<evidence type="ECO:0000256" key="5">
    <source>
        <dbReference type="ARBA" id="ARBA00022989"/>
    </source>
</evidence>
<comment type="subcellular location">
    <subcellularLocation>
        <location evidence="1 7">Cell membrane</location>
        <topology evidence="1 7">Multi-pass membrane protein</topology>
    </subcellularLocation>
</comment>
<protein>
    <submittedName>
        <fullName evidence="9">ABC transporter permease subunit</fullName>
    </submittedName>
</protein>
<dbReference type="PROSITE" id="PS50928">
    <property type="entry name" value="ABC_TM1"/>
    <property type="match status" value="1"/>
</dbReference>
<dbReference type="InterPro" id="IPR050901">
    <property type="entry name" value="BP-dep_ABC_trans_perm"/>
</dbReference>
<dbReference type="InterPro" id="IPR035906">
    <property type="entry name" value="MetI-like_sf"/>
</dbReference>
<keyword evidence="2 7" id="KW-0813">Transport</keyword>
<evidence type="ECO:0000256" key="6">
    <source>
        <dbReference type="ARBA" id="ARBA00023136"/>
    </source>
</evidence>
<keyword evidence="6 7" id="KW-0472">Membrane</keyword>
<gene>
    <name evidence="9" type="ORF">GCM10009606_02860</name>
</gene>
<comment type="similarity">
    <text evidence="7">Belongs to the binding-protein-dependent transport system permease family.</text>
</comment>